<gene>
    <name evidence="1" type="ORF">DEBURN_LOCUS11991</name>
</gene>
<dbReference type="AlphaFoldDB" id="A0A9N9EC14"/>
<protein>
    <submittedName>
        <fullName evidence="1">6934_t:CDS:1</fullName>
    </submittedName>
</protein>
<proteinExistence type="predicted"/>
<keyword evidence="2" id="KW-1185">Reference proteome</keyword>
<organism evidence="1 2">
    <name type="scientific">Diversispora eburnea</name>
    <dbReference type="NCBI Taxonomy" id="1213867"/>
    <lineage>
        <taxon>Eukaryota</taxon>
        <taxon>Fungi</taxon>
        <taxon>Fungi incertae sedis</taxon>
        <taxon>Mucoromycota</taxon>
        <taxon>Glomeromycotina</taxon>
        <taxon>Glomeromycetes</taxon>
        <taxon>Diversisporales</taxon>
        <taxon>Diversisporaceae</taxon>
        <taxon>Diversispora</taxon>
    </lineage>
</organism>
<feature type="non-terminal residue" evidence="1">
    <location>
        <position position="81"/>
    </location>
</feature>
<feature type="non-terminal residue" evidence="1">
    <location>
        <position position="1"/>
    </location>
</feature>
<comment type="caution">
    <text evidence="1">The sequence shown here is derived from an EMBL/GenBank/DDBJ whole genome shotgun (WGS) entry which is preliminary data.</text>
</comment>
<name>A0A9N9EC14_9GLOM</name>
<dbReference type="EMBL" id="CAJVPK010009656">
    <property type="protein sequence ID" value="CAG8667805.1"/>
    <property type="molecule type" value="Genomic_DNA"/>
</dbReference>
<evidence type="ECO:0000313" key="1">
    <source>
        <dbReference type="EMBL" id="CAG8667805.1"/>
    </source>
</evidence>
<dbReference type="Proteomes" id="UP000789706">
    <property type="component" value="Unassembled WGS sequence"/>
</dbReference>
<accession>A0A9N9EC14</accession>
<evidence type="ECO:0000313" key="2">
    <source>
        <dbReference type="Proteomes" id="UP000789706"/>
    </source>
</evidence>
<reference evidence="1" key="1">
    <citation type="submission" date="2021-06" db="EMBL/GenBank/DDBJ databases">
        <authorList>
            <person name="Kallberg Y."/>
            <person name="Tangrot J."/>
            <person name="Rosling A."/>
        </authorList>
    </citation>
    <scope>NUCLEOTIDE SEQUENCE</scope>
    <source>
        <strain evidence="1">AZ414A</strain>
    </source>
</reference>
<dbReference type="OrthoDB" id="2423195at2759"/>
<sequence length="81" mass="9370">EILMFDMSVDAGLKPNFASYQRVILPFLALLTRKAISDCTLERYLNAIYSAVYIHRNDIEDRETNKTELINDDKNLFIPTS</sequence>